<dbReference type="STRING" id="1335048.AKL17_2643"/>
<reference evidence="2 3" key="1">
    <citation type="submission" date="2015-09" db="EMBL/GenBank/DDBJ databases">
        <title>Complete genome sequence of Defluviimonas alba cai42t isolated from an oilfield in Xinjiang.</title>
        <authorList>
            <person name="Geng S."/>
            <person name="Pan X."/>
            <person name="Wu X."/>
        </authorList>
    </citation>
    <scope>NUCLEOTIDE SEQUENCE [LARGE SCALE GENOMIC DNA]</scope>
    <source>
        <strain evidence="3">cai42</strain>
    </source>
</reference>
<dbReference type="Proteomes" id="UP000076128">
    <property type="component" value="Chromosome"/>
</dbReference>
<dbReference type="AlphaFoldDB" id="A0A159Z639"/>
<dbReference type="KEGG" id="daa:AKL17_2643"/>
<protein>
    <recommendedName>
        <fullName evidence="1">Hedgehog/Intein (Hint) domain-containing protein</fullName>
    </recommendedName>
</protein>
<dbReference type="InterPro" id="IPR028992">
    <property type="entry name" value="Hedgehog/Intein_dom"/>
</dbReference>
<dbReference type="Pfam" id="PF13403">
    <property type="entry name" value="Hint_2"/>
    <property type="match status" value="1"/>
</dbReference>
<name>A0A159Z639_9RHOB</name>
<sequence length="68" mass="7652">MLIRDWRALALYGARQAVVPVRRLIDGEFIAAVRVQDLPVYALEFDTPQVIYAEGLEIEALPELVAAR</sequence>
<keyword evidence="3" id="KW-1185">Reference proteome</keyword>
<evidence type="ECO:0000259" key="1">
    <source>
        <dbReference type="Pfam" id="PF13403"/>
    </source>
</evidence>
<proteinExistence type="predicted"/>
<evidence type="ECO:0000313" key="2">
    <source>
        <dbReference type="EMBL" id="AMY69884.1"/>
    </source>
</evidence>
<evidence type="ECO:0000313" key="3">
    <source>
        <dbReference type="Proteomes" id="UP000076128"/>
    </source>
</evidence>
<gene>
    <name evidence="2" type="ORF">AKL17_2643</name>
</gene>
<dbReference type="EMBL" id="CP012661">
    <property type="protein sequence ID" value="AMY69884.1"/>
    <property type="molecule type" value="Genomic_DNA"/>
</dbReference>
<dbReference type="OrthoDB" id="7873527at2"/>
<accession>A0A159Z639</accession>
<organism evidence="2 3">
    <name type="scientific">Frigidibacter mobilis</name>
    <dbReference type="NCBI Taxonomy" id="1335048"/>
    <lineage>
        <taxon>Bacteria</taxon>
        <taxon>Pseudomonadati</taxon>
        <taxon>Pseudomonadota</taxon>
        <taxon>Alphaproteobacteria</taxon>
        <taxon>Rhodobacterales</taxon>
        <taxon>Paracoccaceae</taxon>
        <taxon>Frigidibacter</taxon>
    </lineage>
</organism>
<feature type="domain" description="Hedgehog/Intein (Hint)" evidence="1">
    <location>
        <begin position="1"/>
        <end position="61"/>
    </location>
</feature>